<keyword evidence="4" id="KW-1185">Reference proteome</keyword>
<comment type="caution">
    <text evidence="3">The sequence shown here is derived from an EMBL/GenBank/DDBJ whole genome shotgun (WGS) entry which is preliminary data.</text>
</comment>
<reference evidence="3 4" key="1">
    <citation type="journal article" date="2015" name="Sci. Rep.">
        <title>Chromosome-level genome map provides insights into diverse defense mechanisms in the medicinal fungus Ganoderma sinense.</title>
        <authorList>
            <person name="Zhu Y."/>
            <person name="Xu J."/>
            <person name="Sun C."/>
            <person name="Zhou S."/>
            <person name="Xu H."/>
            <person name="Nelson D.R."/>
            <person name="Qian J."/>
            <person name="Song J."/>
            <person name="Luo H."/>
            <person name="Xiang L."/>
            <person name="Li Y."/>
            <person name="Xu Z."/>
            <person name="Ji A."/>
            <person name="Wang L."/>
            <person name="Lu S."/>
            <person name="Hayward A."/>
            <person name="Sun W."/>
            <person name="Li X."/>
            <person name="Schwartz D.C."/>
            <person name="Wang Y."/>
            <person name="Chen S."/>
        </authorList>
    </citation>
    <scope>NUCLEOTIDE SEQUENCE [LARGE SCALE GENOMIC DNA]</scope>
    <source>
        <strain evidence="3 4">ZZ0214-1</strain>
    </source>
</reference>
<protein>
    <recommendedName>
        <fullName evidence="2">N-end rule aminoacyl transferase C-terminal domain-containing protein</fullName>
    </recommendedName>
</protein>
<dbReference type="InterPro" id="IPR030700">
    <property type="entry name" value="N-end_Aminoacyl_Trfase"/>
</dbReference>
<dbReference type="PANTHER" id="PTHR21367">
    <property type="entry name" value="ARGININE-TRNA-PROTEIN TRANSFERASE 1"/>
    <property type="match status" value="1"/>
</dbReference>
<dbReference type="GO" id="GO:0005737">
    <property type="term" value="C:cytoplasm"/>
    <property type="evidence" value="ECO:0007669"/>
    <property type="project" value="TreeGrafter"/>
</dbReference>
<dbReference type="GO" id="GO:0004057">
    <property type="term" value="F:arginyl-tRNA--protein transferase activity"/>
    <property type="evidence" value="ECO:0007669"/>
    <property type="project" value="InterPro"/>
</dbReference>
<dbReference type="STRING" id="1077348.A0A2G8SU11"/>
<accession>A0A2G8SU11</accession>
<sequence>MDDDSGCRLDALEFRPSKSQRKIVNKFNKFIVRGDHKDEDVPMNGTDGYEPFPPAHSSPVLSGIGRASKKGKGKGKAKEEHVFQLTDDIHAAEFMILGEQIAAHKYEVTLEQSSFTMEKFALYESYQKNIHKDDDVTTRGFTRFLCKSSLSLQMIDYPSAKPDGLPQFYGSYHQLYRVDGKLMAMSVLDITPNCVSSVYFMYEKEWEKFSMGKARAVMRSLSLSAMREVSLVKEMHAAGLAEMKFLYLGLYVHTCVKMRYKAEYSPTYMLDPEEYEWFPLDKFRPLLDENHYVTVAHPEHCLAAPATEADPPQEVPDEVLSTARAVVGFQHNVVKVGPLRDADEWAMNDGGSREVILRTLNALGNEVASDVLWHFGYDISG</sequence>
<dbReference type="Pfam" id="PF04377">
    <property type="entry name" value="ATE_C"/>
    <property type="match status" value="1"/>
</dbReference>
<dbReference type="InterPro" id="IPR007472">
    <property type="entry name" value="N-end_Aminoacyl_Trfase_C"/>
</dbReference>
<dbReference type="PANTHER" id="PTHR21367:SF1">
    <property type="entry name" value="ARGINYL-TRNA--PROTEIN TRANSFERASE 1"/>
    <property type="match status" value="1"/>
</dbReference>
<name>A0A2G8SU11_9APHY</name>
<gene>
    <name evidence="3" type="ORF">GSI_00950</name>
</gene>
<dbReference type="OrthoDB" id="74183at2759"/>
<evidence type="ECO:0000313" key="3">
    <source>
        <dbReference type="EMBL" id="PIL37257.1"/>
    </source>
</evidence>
<dbReference type="Proteomes" id="UP000230002">
    <property type="component" value="Unassembled WGS sequence"/>
</dbReference>
<evidence type="ECO:0000259" key="2">
    <source>
        <dbReference type="Pfam" id="PF04377"/>
    </source>
</evidence>
<proteinExistence type="predicted"/>
<dbReference type="EMBL" id="AYKW01000001">
    <property type="protein sequence ID" value="PIL37257.1"/>
    <property type="molecule type" value="Genomic_DNA"/>
</dbReference>
<feature type="domain" description="N-end rule aminoacyl transferase C-terminal" evidence="2">
    <location>
        <begin position="118"/>
        <end position="271"/>
    </location>
</feature>
<evidence type="ECO:0000313" key="4">
    <source>
        <dbReference type="Proteomes" id="UP000230002"/>
    </source>
</evidence>
<organism evidence="3 4">
    <name type="scientific">Ganoderma sinense ZZ0214-1</name>
    <dbReference type="NCBI Taxonomy" id="1077348"/>
    <lineage>
        <taxon>Eukaryota</taxon>
        <taxon>Fungi</taxon>
        <taxon>Dikarya</taxon>
        <taxon>Basidiomycota</taxon>
        <taxon>Agaricomycotina</taxon>
        <taxon>Agaricomycetes</taxon>
        <taxon>Polyporales</taxon>
        <taxon>Polyporaceae</taxon>
        <taxon>Ganoderma</taxon>
    </lineage>
</organism>
<feature type="region of interest" description="Disordered" evidence="1">
    <location>
        <begin position="49"/>
        <end position="76"/>
    </location>
</feature>
<evidence type="ECO:0000256" key="1">
    <source>
        <dbReference type="SAM" id="MobiDB-lite"/>
    </source>
</evidence>
<dbReference type="AlphaFoldDB" id="A0A2G8SU11"/>